<dbReference type="Pfam" id="PF20126">
    <property type="entry name" value="TumE"/>
    <property type="match status" value="1"/>
</dbReference>
<dbReference type="Proteomes" id="UP000503580">
    <property type="component" value="Chromosome"/>
</dbReference>
<dbReference type="KEGG" id="kgn:GY169_17580"/>
<evidence type="ECO:0000313" key="1">
    <source>
        <dbReference type="EMBL" id="QIR28500.1"/>
    </source>
</evidence>
<dbReference type="RefSeq" id="WP_167576459.1">
    <property type="nucleotide sequence ID" value="NZ_CP050321.1"/>
</dbReference>
<sequence>MPATLFKKFTRYLDENEFIQVLIWEVDPAVLGSDHGYKYSMAYIVSGVCVMRYDNERGKGDHKHIRDQEIGTSFASIEQLFADFLADVETIRNERR</sequence>
<dbReference type="AlphaFoldDB" id="A0A6G9RNK4"/>
<dbReference type="InterPro" id="IPR045397">
    <property type="entry name" value="TumE-like"/>
</dbReference>
<keyword evidence="2" id="KW-1185">Reference proteome</keyword>
<accession>A0A6G9RNK4</accession>
<name>A0A6G9RNK4_9ENTR</name>
<dbReference type="EMBL" id="CP050321">
    <property type="protein sequence ID" value="QIR28500.1"/>
    <property type="molecule type" value="Genomic_DNA"/>
</dbReference>
<gene>
    <name evidence="1" type="ORF">GY169_17580</name>
</gene>
<reference evidence="1 2" key="1">
    <citation type="submission" date="2020-02" db="EMBL/GenBank/DDBJ databases">
        <title>Whole genome PO2S7.</title>
        <authorList>
            <person name="Singha K.M."/>
        </authorList>
    </citation>
    <scope>NUCLEOTIDE SEQUENCE [LARGE SCALE GENOMIC DNA]</scope>
    <source>
        <strain evidence="1 2">PO2S7</strain>
    </source>
</reference>
<proteinExistence type="predicted"/>
<organism evidence="1 2">
    <name type="scientific">Kluyvera genomosp. 3</name>
    <dbReference type="NCBI Taxonomy" id="2774055"/>
    <lineage>
        <taxon>Bacteria</taxon>
        <taxon>Pseudomonadati</taxon>
        <taxon>Pseudomonadota</taxon>
        <taxon>Gammaproteobacteria</taxon>
        <taxon>Enterobacterales</taxon>
        <taxon>Enterobacteriaceae</taxon>
        <taxon>Kluyvera</taxon>
    </lineage>
</organism>
<evidence type="ECO:0000313" key="2">
    <source>
        <dbReference type="Proteomes" id="UP000503580"/>
    </source>
</evidence>
<protein>
    <submittedName>
        <fullName evidence="1">Uncharacterized protein</fullName>
    </submittedName>
</protein>